<dbReference type="AlphaFoldDB" id="A0A0F9S6V9"/>
<organism evidence="1">
    <name type="scientific">marine sediment metagenome</name>
    <dbReference type="NCBI Taxonomy" id="412755"/>
    <lineage>
        <taxon>unclassified sequences</taxon>
        <taxon>metagenomes</taxon>
        <taxon>ecological metagenomes</taxon>
    </lineage>
</organism>
<evidence type="ECO:0000313" key="1">
    <source>
        <dbReference type="EMBL" id="KKN58017.1"/>
    </source>
</evidence>
<protein>
    <submittedName>
        <fullName evidence="1">Uncharacterized protein</fullName>
    </submittedName>
</protein>
<gene>
    <name evidence="1" type="ORF">LCGC14_0556750</name>
</gene>
<reference evidence="1" key="1">
    <citation type="journal article" date="2015" name="Nature">
        <title>Complex archaea that bridge the gap between prokaryotes and eukaryotes.</title>
        <authorList>
            <person name="Spang A."/>
            <person name="Saw J.H."/>
            <person name="Jorgensen S.L."/>
            <person name="Zaremba-Niedzwiedzka K."/>
            <person name="Martijn J."/>
            <person name="Lind A.E."/>
            <person name="van Eijk R."/>
            <person name="Schleper C."/>
            <person name="Guy L."/>
            <person name="Ettema T.J."/>
        </authorList>
    </citation>
    <scope>NUCLEOTIDE SEQUENCE</scope>
</reference>
<accession>A0A0F9S6V9</accession>
<proteinExistence type="predicted"/>
<name>A0A0F9S6V9_9ZZZZ</name>
<dbReference type="EMBL" id="LAZR01000780">
    <property type="protein sequence ID" value="KKN58017.1"/>
    <property type="molecule type" value="Genomic_DNA"/>
</dbReference>
<sequence length="162" mass="19038">MKEIVAKDLQGKEFEIEPAYERWSITKEKHRPEKLIASFLSFGLGSRLRFEELLEENGEELEYLDTHISTGDAVVTKLFDDGEKVIIEAEKIIRDDDKKEILNKIIKKIDFDNALNNNLFIEMFSNVFTEEQLKHFLEQDDMEILLFDGLMYLKLGDKAYRL</sequence>
<comment type="caution">
    <text evidence="1">The sequence shown here is derived from an EMBL/GenBank/DDBJ whole genome shotgun (WGS) entry which is preliminary data.</text>
</comment>